<dbReference type="HOGENOM" id="CLU_053306_4_0_11"/>
<comment type="catalytic activity">
    <reaction evidence="7 8">
        <text>(2S,6S)-2,6-diaminopimelate = meso-2,6-diaminopimelate</text>
        <dbReference type="Rhea" id="RHEA:15393"/>
        <dbReference type="ChEBI" id="CHEBI:57609"/>
        <dbReference type="ChEBI" id="CHEBI:57791"/>
        <dbReference type="EC" id="5.1.1.7"/>
    </reaction>
</comment>
<feature type="binding site" evidence="8">
    <location>
        <position position="33"/>
    </location>
    <ligand>
        <name>substrate</name>
    </ligand>
</feature>
<accession>A0A051U6Q6</accession>
<evidence type="ECO:0000256" key="6">
    <source>
        <dbReference type="ARBA" id="ARBA00023235"/>
    </source>
</evidence>
<keyword evidence="8" id="KW-0963">Cytoplasm</keyword>
<dbReference type="EC" id="5.1.1.7" evidence="3 8"/>
<feature type="region of interest" description="Disordered" evidence="10">
    <location>
        <begin position="1"/>
        <end position="20"/>
    </location>
</feature>
<comment type="caution">
    <text evidence="11">The sequence shown here is derived from an EMBL/GenBank/DDBJ whole genome shotgun (WGS) entry which is preliminary data.</text>
</comment>
<dbReference type="InterPro" id="IPR001653">
    <property type="entry name" value="DAP_epimerase_DapF"/>
</dbReference>
<dbReference type="GO" id="GO:0009089">
    <property type="term" value="P:lysine biosynthetic process via diaminopimelate"/>
    <property type="evidence" value="ECO:0007669"/>
    <property type="project" value="UniProtKB-UniRule"/>
</dbReference>
<sequence>MSPTAPTSSTPQCGRGGTYPEQVHFAKGHGTQNDFVVLPDPQAELSLTGAGVAALCDRRRGLGADGVLRVTTAGAALSAGVLDRVPDGVDAGDWYMDYRNADGSVAQMCGNGVRVFAHYLRASGMESRDEFVVGSLAGPRPVAVHRADATTADISVDMGKANTLGPGDVVVGGRRFSGLSVDVGNPHLACVDPQLTADALAALDVAAPVSFDAAQFPDGVNVEIVTAPADGAVHMRVHERGVGETRSCGTGTVAAAVAALAGSGSATGTLTVRVPGGEVVVTITDATSFLRGPSVLVAQGELSEEWWRAQQR</sequence>
<protein>
    <recommendedName>
        <fullName evidence="3 8">Diaminopimelate epimerase</fullName>
        <shortName evidence="8">DAP epimerase</shortName>
        <ecNumber evidence="3 8">5.1.1.7</ecNumber>
    </recommendedName>
    <alternativeName>
        <fullName evidence="8">PLP-independent amino acid racemase</fullName>
    </alternativeName>
</protein>
<gene>
    <name evidence="8" type="primary">dapF</name>
    <name evidence="11" type="ORF">K875_02135</name>
</gene>
<reference evidence="11 12" key="1">
    <citation type="submission" date="2014-04" db="EMBL/GenBank/DDBJ databases">
        <title>The Genome Sequence of Mycobacterium tuberculosis TKK-01-0051.</title>
        <authorList>
            <consortium name="The Broad Institute Genomics Platform"/>
            <consortium name="The Broad Institute Genome Sequencing Center for Infectious Disease"/>
            <person name="Earl A.M."/>
            <person name="Cohen K."/>
            <person name="Pym A."/>
            <person name="Bishai W."/>
            <person name="Maharaj K."/>
            <person name="Desjardins C."/>
            <person name="Abeel T."/>
            <person name="Young S."/>
            <person name="Zeng Q."/>
            <person name="Gargeya S."/>
            <person name="Abouelleil A."/>
            <person name="Alvarado L."/>
            <person name="Chapman S.B."/>
            <person name="Gainer-Dewar J."/>
            <person name="Goldberg J."/>
            <person name="Griggs A."/>
            <person name="Gujja S."/>
            <person name="Hansen M."/>
            <person name="Howarth C."/>
            <person name="Imamovic A."/>
            <person name="Larimer J."/>
            <person name="Murphy C."/>
            <person name="Naylor J."/>
            <person name="Pearson M."/>
            <person name="Poon T.W."/>
            <person name="Priest M."/>
            <person name="Roberts A."/>
            <person name="Saif S."/>
            <person name="Shea T."/>
            <person name="Sykes S."/>
            <person name="Wortman J."/>
            <person name="Nusbaum C."/>
            <person name="Birren B."/>
        </authorList>
    </citation>
    <scope>NUCLEOTIDE SEQUENCE [LARGE SCALE GENOMIC DNA]</scope>
    <source>
        <strain evidence="11 12">TKK-01-0051</strain>
    </source>
</reference>
<keyword evidence="5 8" id="KW-0457">Lysine biosynthesis</keyword>
<keyword evidence="4 8" id="KW-0028">Amino-acid biosynthesis</keyword>
<feature type="site" description="Could be important to modulate the pK values of the two catalytic cysteine residues" evidence="8">
    <location>
        <position position="187"/>
    </location>
</feature>
<evidence type="ECO:0000256" key="4">
    <source>
        <dbReference type="ARBA" id="ARBA00022605"/>
    </source>
</evidence>
<keyword evidence="6 8" id="KW-0413">Isomerase</keyword>
<feature type="compositionally biased region" description="Polar residues" evidence="10">
    <location>
        <begin position="1"/>
        <end position="12"/>
    </location>
</feature>
<dbReference type="UniPathway" id="UPA00034">
    <property type="reaction ID" value="UER00025"/>
</dbReference>
<evidence type="ECO:0000256" key="7">
    <source>
        <dbReference type="ARBA" id="ARBA00051712"/>
    </source>
</evidence>
<dbReference type="GO" id="GO:0005829">
    <property type="term" value="C:cytosol"/>
    <property type="evidence" value="ECO:0007669"/>
    <property type="project" value="TreeGrafter"/>
</dbReference>
<dbReference type="Proteomes" id="UP000025947">
    <property type="component" value="Unassembled WGS sequence"/>
</dbReference>
<dbReference type="PANTHER" id="PTHR31689">
    <property type="entry name" value="DIAMINOPIMELATE EPIMERASE, CHLOROPLASTIC"/>
    <property type="match status" value="1"/>
</dbReference>
<dbReference type="NCBIfam" id="TIGR00652">
    <property type="entry name" value="DapF"/>
    <property type="match status" value="1"/>
</dbReference>
<dbReference type="PATRIC" id="fig|1324261.3.peg.2154"/>
<evidence type="ECO:0000256" key="9">
    <source>
        <dbReference type="PROSITE-ProRule" id="PRU10125"/>
    </source>
</evidence>
<comment type="subunit">
    <text evidence="8">Homodimer.</text>
</comment>
<feature type="active site" description="Proton donor" evidence="8">
    <location>
        <position position="109"/>
    </location>
</feature>
<dbReference type="EMBL" id="JLXW01000005">
    <property type="protein sequence ID" value="KBZ64745.1"/>
    <property type="molecule type" value="Genomic_DNA"/>
</dbReference>
<dbReference type="HAMAP" id="MF_00197">
    <property type="entry name" value="DAP_epimerase"/>
    <property type="match status" value="1"/>
</dbReference>
<evidence type="ECO:0000256" key="3">
    <source>
        <dbReference type="ARBA" id="ARBA00013080"/>
    </source>
</evidence>
<name>A0A051U6Q6_9MYCO</name>
<evidence type="ECO:0000256" key="8">
    <source>
        <dbReference type="HAMAP-Rule" id="MF_00197"/>
    </source>
</evidence>
<feature type="binding site" evidence="8">
    <location>
        <position position="221"/>
    </location>
    <ligand>
        <name>substrate</name>
    </ligand>
</feature>
<evidence type="ECO:0000256" key="10">
    <source>
        <dbReference type="SAM" id="MobiDB-lite"/>
    </source>
</evidence>
<feature type="binding site" evidence="8">
    <location>
        <position position="185"/>
    </location>
    <ligand>
        <name>substrate</name>
    </ligand>
</feature>
<dbReference type="GO" id="GO:0008837">
    <property type="term" value="F:diaminopimelate epimerase activity"/>
    <property type="evidence" value="ECO:0007669"/>
    <property type="project" value="UniProtKB-UniRule"/>
</dbReference>
<evidence type="ECO:0000256" key="5">
    <source>
        <dbReference type="ARBA" id="ARBA00023154"/>
    </source>
</evidence>
<evidence type="ECO:0000256" key="2">
    <source>
        <dbReference type="ARBA" id="ARBA00010219"/>
    </source>
</evidence>
<keyword evidence="12" id="KW-1185">Reference proteome</keyword>
<proteinExistence type="inferred from homology"/>
<feature type="binding site" evidence="8">
    <location>
        <position position="100"/>
    </location>
    <ligand>
        <name>substrate</name>
    </ligand>
</feature>
<comment type="pathway">
    <text evidence="1 8">Amino-acid biosynthesis; L-lysine biosynthesis via DAP pathway; DL-2,6-diaminopimelate from LL-2,6-diaminopimelate: step 1/1.</text>
</comment>
<comment type="similarity">
    <text evidence="2 8">Belongs to the diaminopimelate epimerase family.</text>
</comment>
<dbReference type="AlphaFoldDB" id="A0A051U6Q6"/>
<organism evidence="11 12">
    <name type="scientific">Mycobacterium [tuberculosis] TKK-01-0051</name>
    <dbReference type="NCBI Taxonomy" id="1324261"/>
    <lineage>
        <taxon>Bacteria</taxon>
        <taxon>Bacillati</taxon>
        <taxon>Actinomycetota</taxon>
        <taxon>Actinomycetes</taxon>
        <taxon>Mycobacteriales</taxon>
        <taxon>Mycobacteriaceae</taxon>
        <taxon>Mycobacterium</taxon>
        <taxon>Mycobacterium avium complex (MAC)</taxon>
    </lineage>
</organism>
<comment type="function">
    <text evidence="8">Catalyzes the stereoinversion of LL-2,6-diaminopimelate (L,L-DAP) to meso-diaminopimelate (meso-DAP), a precursor of L-lysine and an essential component of the bacterial peptidoglycan.</text>
</comment>
<feature type="site" description="Could be important to modulate the pK values of the two catalytic cysteine residues" evidence="8">
    <location>
        <position position="239"/>
    </location>
</feature>
<dbReference type="PROSITE" id="PS01326">
    <property type="entry name" value="DAP_EPIMERASE"/>
    <property type="match status" value="1"/>
</dbReference>
<feature type="binding site" evidence="8">
    <location>
        <begin position="249"/>
        <end position="250"/>
    </location>
    <ligand>
        <name>substrate</name>
    </ligand>
</feature>
<comment type="caution">
    <text evidence="8">Lacks conserved residue(s) required for the propagation of feature annotation.</text>
</comment>
<evidence type="ECO:0000256" key="1">
    <source>
        <dbReference type="ARBA" id="ARBA00005196"/>
    </source>
</evidence>
<feature type="binding site" evidence="8">
    <location>
        <begin position="239"/>
        <end position="240"/>
    </location>
    <ligand>
        <name>substrate</name>
    </ligand>
</feature>
<feature type="active site" evidence="9">
    <location>
        <position position="109"/>
    </location>
</feature>
<dbReference type="SUPFAM" id="SSF54506">
    <property type="entry name" value="Diaminopimelate epimerase-like"/>
    <property type="match status" value="2"/>
</dbReference>
<feature type="active site" description="Proton acceptor" evidence="8">
    <location>
        <position position="248"/>
    </location>
</feature>
<dbReference type="PANTHER" id="PTHR31689:SF0">
    <property type="entry name" value="DIAMINOPIMELATE EPIMERASE"/>
    <property type="match status" value="1"/>
</dbReference>
<dbReference type="InterPro" id="IPR018510">
    <property type="entry name" value="DAP_epimerase_AS"/>
</dbReference>
<feature type="binding site" evidence="8">
    <location>
        <begin position="110"/>
        <end position="111"/>
    </location>
    <ligand>
        <name>substrate</name>
    </ligand>
</feature>
<comment type="subcellular location">
    <subcellularLocation>
        <location evidence="8">Cytoplasm</location>
    </subcellularLocation>
</comment>
<dbReference type="Pfam" id="PF01678">
    <property type="entry name" value="DAP_epimerase"/>
    <property type="match status" value="2"/>
</dbReference>
<dbReference type="Gene3D" id="3.10.310.10">
    <property type="entry name" value="Diaminopimelate Epimerase, Chain A, domain 1"/>
    <property type="match status" value="2"/>
</dbReference>
<evidence type="ECO:0000313" key="11">
    <source>
        <dbReference type="EMBL" id="KBZ64745.1"/>
    </source>
</evidence>
<evidence type="ECO:0000313" key="12">
    <source>
        <dbReference type="Proteomes" id="UP000025947"/>
    </source>
</evidence>